<evidence type="ECO:0000313" key="2">
    <source>
        <dbReference type="EMBL" id="QHT23783.1"/>
    </source>
</evidence>
<feature type="compositionally biased region" description="Basic residues" evidence="1">
    <location>
        <begin position="1"/>
        <end position="42"/>
    </location>
</feature>
<proteinExistence type="predicted"/>
<dbReference type="AlphaFoldDB" id="A0A6C0E5Q2"/>
<organism evidence="2">
    <name type="scientific">viral metagenome</name>
    <dbReference type="NCBI Taxonomy" id="1070528"/>
    <lineage>
        <taxon>unclassified sequences</taxon>
        <taxon>metagenomes</taxon>
        <taxon>organismal metagenomes</taxon>
    </lineage>
</organism>
<feature type="region of interest" description="Disordered" evidence="1">
    <location>
        <begin position="145"/>
        <end position="166"/>
    </location>
</feature>
<evidence type="ECO:0000256" key="1">
    <source>
        <dbReference type="SAM" id="MobiDB-lite"/>
    </source>
</evidence>
<reference evidence="2" key="1">
    <citation type="journal article" date="2020" name="Nature">
        <title>Giant virus diversity and host interactions through global metagenomics.</title>
        <authorList>
            <person name="Schulz F."/>
            <person name="Roux S."/>
            <person name="Paez-Espino D."/>
            <person name="Jungbluth S."/>
            <person name="Walsh D.A."/>
            <person name="Denef V.J."/>
            <person name="McMahon K.D."/>
            <person name="Konstantinidis K.T."/>
            <person name="Eloe-Fadrosh E.A."/>
            <person name="Kyrpides N.C."/>
            <person name="Woyke T."/>
        </authorList>
    </citation>
    <scope>NUCLEOTIDE SEQUENCE</scope>
    <source>
        <strain evidence="2">GVMAG-M-3300023179-132</strain>
    </source>
</reference>
<dbReference type="EMBL" id="MN739735">
    <property type="protein sequence ID" value="QHT23783.1"/>
    <property type="molecule type" value="Genomic_DNA"/>
</dbReference>
<sequence>MTKVKRNLRKSTRRTTKQRQKSKRSRKSRKLRRQTRSRRSKMRGGMDIKTIGGFIAALFAVVKTDTGFIDKNGDTNIEFGPEKQFDVVNEYAGVLEEKINDPSFKDSELKGFNLPEVLHYIEEKKQEHGLDSKVLDVEIPNEYIVEPKESAPDAKPDDKYFDANEF</sequence>
<feature type="region of interest" description="Disordered" evidence="1">
    <location>
        <begin position="1"/>
        <end position="44"/>
    </location>
</feature>
<protein>
    <submittedName>
        <fullName evidence="2">Uncharacterized protein</fullName>
    </submittedName>
</protein>
<accession>A0A6C0E5Q2</accession>
<name>A0A6C0E5Q2_9ZZZZ</name>